<keyword evidence="3" id="KW-1185">Reference proteome</keyword>
<evidence type="ECO:0000313" key="3">
    <source>
        <dbReference type="Proteomes" id="UP000002943"/>
    </source>
</evidence>
<keyword evidence="1" id="KW-0472">Membrane</keyword>
<organism evidence="2 3">
    <name type="scientific">Vibrio caribbeanicus ATCC BAA-2122</name>
    <dbReference type="NCBI Taxonomy" id="796620"/>
    <lineage>
        <taxon>Bacteria</taxon>
        <taxon>Pseudomonadati</taxon>
        <taxon>Pseudomonadota</taxon>
        <taxon>Gammaproteobacteria</taxon>
        <taxon>Vibrionales</taxon>
        <taxon>Vibrionaceae</taxon>
        <taxon>Vibrio</taxon>
    </lineage>
</organism>
<dbReference type="Pfam" id="PF14248">
    <property type="entry name" value="DUF4345"/>
    <property type="match status" value="1"/>
</dbReference>
<evidence type="ECO:0000313" key="2">
    <source>
        <dbReference type="EMBL" id="EFP94799.1"/>
    </source>
</evidence>
<comment type="caution">
    <text evidence="2">The sequence shown here is derived from an EMBL/GenBank/DDBJ whole genome shotgun (WGS) entry which is preliminary data.</text>
</comment>
<keyword evidence="1" id="KW-0812">Transmembrane</keyword>
<gene>
    <name evidence="2" type="ORF">VIBC2010_05790</name>
</gene>
<dbReference type="InterPro" id="IPR025597">
    <property type="entry name" value="DUF4345"/>
</dbReference>
<feature type="transmembrane region" description="Helical" evidence="1">
    <location>
        <begin position="5"/>
        <end position="25"/>
    </location>
</feature>
<accession>E3BQ71</accession>
<feature type="transmembrane region" description="Helical" evidence="1">
    <location>
        <begin position="100"/>
        <end position="119"/>
    </location>
</feature>
<dbReference type="eggNOG" id="ENOG5031NCG">
    <property type="taxonomic scope" value="Bacteria"/>
</dbReference>
<dbReference type="Proteomes" id="UP000002943">
    <property type="component" value="Unassembled WGS sequence"/>
</dbReference>
<name>E3BQ71_9VIBR</name>
<feature type="transmembrane region" description="Helical" evidence="1">
    <location>
        <begin position="45"/>
        <end position="63"/>
    </location>
</feature>
<evidence type="ECO:0008006" key="4">
    <source>
        <dbReference type="Google" id="ProtNLM"/>
    </source>
</evidence>
<dbReference type="EMBL" id="AEIU01000114">
    <property type="protein sequence ID" value="EFP94799.1"/>
    <property type="molecule type" value="Genomic_DNA"/>
</dbReference>
<dbReference type="AlphaFoldDB" id="E3BQ71"/>
<proteinExistence type="predicted"/>
<dbReference type="STRING" id="796620.VIBC2010_05790"/>
<keyword evidence="1" id="KW-1133">Transmembrane helix</keyword>
<protein>
    <recommendedName>
        <fullName evidence="4">DUF4345 domain-containing protein</fullName>
    </recommendedName>
</protein>
<evidence type="ECO:0000256" key="1">
    <source>
        <dbReference type="SAM" id="Phobius"/>
    </source>
</evidence>
<reference evidence="2 3" key="1">
    <citation type="journal article" date="2012" name="Int. J. Syst. Evol. Microbiol.">
        <title>Vibrio caribbeanicus sp. nov., isolated from the marine sponge Scleritoderma cyanea.</title>
        <authorList>
            <person name="Hoffmann M."/>
            <person name="Monday S.R."/>
            <person name="Allard M.W."/>
            <person name="Strain E.A."/>
            <person name="Whittaker P."/>
            <person name="Naum M."/>
            <person name="McCarthy P.J."/>
            <person name="Lopez J.V."/>
            <person name="Fischer M."/>
            <person name="Brown E.W."/>
        </authorList>
    </citation>
    <scope>NUCLEOTIDE SEQUENCE [LARGE SCALE GENOMIC DNA]</scope>
    <source>
        <strain evidence="2 3">ATCC BAA-2122</strain>
    </source>
</reference>
<dbReference type="RefSeq" id="WP_009603337.1">
    <property type="nucleotide sequence ID" value="NZ_AEIU01000114.1"/>
</dbReference>
<sequence length="128" mass="13661">MAKVFVYLTGLIFLTYGALFSVFPIEMSYWITGSRPQGASAIIDLRATYGGAQFAIGALLLFVTKLKNDVDMALLMVALILLSMAFSRALGIGLDGQANGLMFVYLAAEIAGGLAALYLRKSVAVKNN</sequence>
<dbReference type="OrthoDB" id="6401891at2"/>
<feature type="transmembrane region" description="Helical" evidence="1">
    <location>
        <begin position="75"/>
        <end position="94"/>
    </location>
</feature>